<dbReference type="Proteomes" id="UP000663854">
    <property type="component" value="Unassembled WGS sequence"/>
</dbReference>
<dbReference type="AlphaFoldDB" id="A0A814DCY4"/>
<protein>
    <submittedName>
        <fullName evidence="1">Uncharacterized protein</fullName>
    </submittedName>
</protein>
<proteinExistence type="predicted"/>
<name>A0A814DCY4_9BILA</name>
<dbReference type="EMBL" id="CAJNOH010000222">
    <property type="protein sequence ID" value="CAF0952829.1"/>
    <property type="molecule type" value="Genomic_DNA"/>
</dbReference>
<evidence type="ECO:0000313" key="1">
    <source>
        <dbReference type="EMBL" id="CAF0952829.1"/>
    </source>
</evidence>
<reference evidence="1" key="1">
    <citation type="submission" date="2021-02" db="EMBL/GenBank/DDBJ databases">
        <authorList>
            <person name="Nowell W R."/>
        </authorList>
    </citation>
    <scope>NUCLEOTIDE SEQUENCE</scope>
</reference>
<organism evidence="1 2">
    <name type="scientific">Rotaria sordida</name>
    <dbReference type="NCBI Taxonomy" id="392033"/>
    <lineage>
        <taxon>Eukaryota</taxon>
        <taxon>Metazoa</taxon>
        <taxon>Spiralia</taxon>
        <taxon>Gnathifera</taxon>
        <taxon>Rotifera</taxon>
        <taxon>Eurotatoria</taxon>
        <taxon>Bdelloidea</taxon>
        <taxon>Philodinida</taxon>
        <taxon>Philodinidae</taxon>
        <taxon>Rotaria</taxon>
    </lineage>
</organism>
<evidence type="ECO:0000313" key="2">
    <source>
        <dbReference type="Proteomes" id="UP000663854"/>
    </source>
</evidence>
<comment type="caution">
    <text evidence="1">The sequence shown here is derived from an EMBL/GenBank/DDBJ whole genome shotgun (WGS) entry which is preliminary data.</text>
</comment>
<accession>A0A814DCY4</accession>
<sequence>MPPNKIFIPDEEIKIDENIVEEIDDFLGGDASPVLMYNGEGVMLGEDHHRVDFDFVDENDGEEETEETENNQRTSSWLDVEDTHPHQLFHVQNQHAHLEEQISGPQPMGVVSLLDHPFSRNYIIDKRREAFGFNIIDEHKVIVKRNGESVEIRLS</sequence>
<gene>
    <name evidence="1" type="ORF">PYM288_LOCUS12218</name>
</gene>